<dbReference type="EC" id="3.5.-.-" evidence="1"/>
<accession>A0ACC6V0C8</accession>
<dbReference type="Proteomes" id="UP000033636">
    <property type="component" value="Unassembled WGS sequence"/>
</dbReference>
<proteinExistence type="predicted"/>
<comment type="caution">
    <text evidence="1">The sequence shown here is derived from an EMBL/GenBank/DDBJ whole genome shotgun (WGS) entry which is preliminary data.</text>
</comment>
<dbReference type="EMBL" id="JZWT02000009">
    <property type="protein sequence ID" value="MFB6490502.1"/>
    <property type="molecule type" value="Genomic_DNA"/>
</dbReference>
<keyword evidence="1" id="KW-0378">Hydrolase</keyword>
<gene>
    <name evidence="1" type="ORF">TU35_004510</name>
</gene>
<protein>
    <submittedName>
        <fullName evidence="1">Cyclase family protein</fullName>
        <ecNumber evidence="1">3.5.-.-</ecNumber>
    </submittedName>
</protein>
<name>A0ACC6V0C8_9CREN</name>
<reference evidence="1" key="1">
    <citation type="submission" date="2024-07" db="EMBL/GenBank/DDBJ databases">
        <title>Metagenome and Metagenome-Assembled Genomes of Archaea from a hot spring from the geothermal field of Los Azufres, Mexico.</title>
        <authorList>
            <person name="Marin-Paredes R."/>
            <person name="Martinez-Romero E."/>
            <person name="Servin-Garciduenas L.E."/>
        </authorList>
    </citation>
    <scope>NUCLEOTIDE SEQUENCE</scope>
</reference>
<evidence type="ECO:0000313" key="2">
    <source>
        <dbReference type="Proteomes" id="UP000033636"/>
    </source>
</evidence>
<organism evidence="1 2">
    <name type="scientific">Thermoproteus sp. AZ2</name>
    <dbReference type="NCBI Taxonomy" id="1609232"/>
    <lineage>
        <taxon>Archaea</taxon>
        <taxon>Thermoproteota</taxon>
        <taxon>Thermoprotei</taxon>
        <taxon>Thermoproteales</taxon>
        <taxon>Thermoproteaceae</taxon>
        <taxon>Thermoproteus</taxon>
    </lineage>
</organism>
<sequence length="243" mass="26497">MMDQLFKALSEGKIKAIDLSHELYNGMPTYPGDPPFRHEYVRVGEKYGEVTLSRVDMGVHSGTHIDLPRHFVPGGATIEAVPVSRFIARGYVLDLSDKKPGEAITAEDLRRFGPKVARGAAVMLYTGFSAKWGTEEFLYNWPYLSRDAADYLAEAGVAAVGTEALSIAGYAGVPGYPYPPRVQRDDVVYVHYKLLSSGALVIEGLTNLDKVLKECRDGEALFVFAPIKIRGGEGGPTRALALC</sequence>
<evidence type="ECO:0000313" key="1">
    <source>
        <dbReference type="EMBL" id="MFB6490502.1"/>
    </source>
</evidence>